<evidence type="ECO:0000256" key="4">
    <source>
        <dbReference type="SAM" id="Phobius"/>
    </source>
</evidence>
<protein>
    <submittedName>
        <fullName evidence="6">Heterocyst specific ABC-transporter, membrane fusion protein DevB homolog</fullName>
    </submittedName>
</protein>
<dbReference type="NCBIfam" id="TIGR02971">
    <property type="entry name" value="heterocyst_DevB"/>
    <property type="match status" value="1"/>
</dbReference>
<dbReference type="Gene3D" id="2.40.30.170">
    <property type="match status" value="1"/>
</dbReference>
<organism evidence="6 7">
    <name type="scientific">Trichormus variabilis NIES-23</name>
    <dbReference type="NCBI Taxonomy" id="1973479"/>
    <lineage>
        <taxon>Bacteria</taxon>
        <taxon>Bacillati</taxon>
        <taxon>Cyanobacteriota</taxon>
        <taxon>Cyanophyceae</taxon>
        <taxon>Nostocales</taxon>
        <taxon>Nostocaceae</taxon>
        <taxon>Trichormus</taxon>
    </lineage>
</organism>
<dbReference type="Proteomes" id="UP000217507">
    <property type="component" value="Chromosome"/>
</dbReference>
<keyword evidence="4" id="KW-0472">Membrane</keyword>
<dbReference type="PANTHER" id="PTHR32347">
    <property type="entry name" value="EFFLUX SYSTEM COMPONENT YKNX-RELATED"/>
    <property type="match status" value="1"/>
</dbReference>
<dbReference type="PANTHER" id="PTHR32347:SF27">
    <property type="entry name" value="RND EFFLUX PUMP MEMBRANE FUSION PROTEIN BARREL-SANDWICH DOMAIN-CONTAINING PROTEIN"/>
    <property type="match status" value="1"/>
</dbReference>
<dbReference type="SUPFAM" id="SSF111369">
    <property type="entry name" value="HlyD-like secretion proteins"/>
    <property type="match status" value="2"/>
</dbReference>
<dbReference type="GO" id="GO:0030313">
    <property type="term" value="C:cell envelope"/>
    <property type="evidence" value="ECO:0007669"/>
    <property type="project" value="UniProtKB-SubCell"/>
</dbReference>
<keyword evidence="4" id="KW-0812">Transmembrane</keyword>
<dbReference type="InterPro" id="IPR014315">
    <property type="entry name" value="ABC_heterocyst_DevB"/>
</dbReference>
<dbReference type="SMR" id="A0A1Z4KK17"/>
<dbReference type="InterPro" id="IPR058624">
    <property type="entry name" value="MdtA-like_HH"/>
</dbReference>
<dbReference type="PRINTS" id="PR01490">
    <property type="entry name" value="RTXTOXIND"/>
</dbReference>
<evidence type="ECO:0000256" key="2">
    <source>
        <dbReference type="ARBA" id="ARBA00023054"/>
    </source>
</evidence>
<dbReference type="Pfam" id="PF25876">
    <property type="entry name" value="HH_MFP_RND"/>
    <property type="match status" value="1"/>
</dbReference>
<name>A0A1Z4KK17_ANAVA</name>
<reference evidence="6 7" key="1">
    <citation type="submission" date="2017-06" db="EMBL/GenBank/DDBJ databases">
        <title>Genome sequencing of cyanobaciteial culture collection at National Institute for Environmental Studies (NIES).</title>
        <authorList>
            <person name="Hirose Y."/>
            <person name="Shimura Y."/>
            <person name="Fujisawa T."/>
            <person name="Nakamura Y."/>
            <person name="Kawachi M."/>
        </authorList>
    </citation>
    <scope>NUCLEOTIDE SEQUENCE [LARGE SCALE GENOMIC DNA]</scope>
    <source>
        <strain evidence="6 7">NIES-23</strain>
    </source>
</reference>
<keyword evidence="2 3" id="KW-0175">Coiled coil</keyword>
<evidence type="ECO:0000259" key="5">
    <source>
        <dbReference type="Pfam" id="PF25876"/>
    </source>
</evidence>
<evidence type="ECO:0000313" key="6">
    <source>
        <dbReference type="EMBL" id="BAY69274.1"/>
    </source>
</evidence>
<dbReference type="Gene3D" id="2.40.50.100">
    <property type="match status" value="1"/>
</dbReference>
<dbReference type="AlphaFoldDB" id="A0A1Z4KK17"/>
<evidence type="ECO:0000256" key="1">
    <source>
        <dbReference type="ARBA" id="ARBA00004196"/>
    </source>
</evidence>
<sequence length="434" mass="46710">MNQKLLFKPANQGVIALVIAATAMTSGIVLYAVSQFGQVSKTSASDAVPTEAIAPKITALGRLEPETEVISLSAPLALDGDRIAQILVEEGDEVQAGQVVAILDSRARLQTAVLQAEKQIRVAQAKLNQVKAGAKTGDIRAQQASVERLQAQSQGDRTGQQQTIARIEAQWQGDRIAQEATIRKLEAELKNAEAEYQRYQQLYSEGAISSSAIDTRRLSVETAKEQLDEAKAVLNRINSTASKELAEAKVALNRINATSNKQISEAKATLTSIAEVRPVDVQAAQTEVEEAIASLKRATTDLEAAYIRAPQAGQILKIHTRVGEKISDDGIADLAQTDQMLAIAEVYQTDIGKVKLGQQAVITSQAFGGELRGKVSQIGLQVGRQNVFSNQPGENLDSRVVEVKIRLNPEDSKKVASFTNLQVQAAIETIQNSK</sequence>
<dbReference type="InterPro" id="IPR050465">
    <property type="entry name" value="UPF0194_transport"/>
</dbReference>
<keyword evidence="4" id="KW-1133">Transmembrane helix</keyword>
<gene>
    <name evidence="6" type="ORF">NIES23_20680</name>
</gene>
<proteinExistence type="predicted"/>
<evidence type="ECO:0000313" key="7">
    <source>
        <dbReference type="Proteomes" id="UP000217507"/>
    </source>
</evidence>
<evidence type="ECO:0000256" key="3">
    <source>
        <dbReference type="SAM" id="Coils"/>
    </source>
</evidence>
<feature type="domain" description="Multidrug resistance protein MdtA-like alpha-helical hairpin" evidence="5">
    <location>
        <begin position="179"/>
        <end position="235"/>
    </location>
</feature>
<feature type="coiled-coil region" evidence="3">
    <location>
        <begin position="175"/>
        <end position="240"/>
    </location>
</feature>
<comment type="subcellular location">
    <subcellularLocation>
        <location evidence="1">Cell envelope</location>
    </subcellularLocation>
</comment>
<dbReference type="Gene3D" id="1.10.287.470">
    <property type="entry name" value="Helix hairpin bin"/>
    <property type="match status" value="1"/>
</dbReference>
<dbReference type="EMBL" id="AP018216">
    <property type="protein sequence ID" value="BAY69274.1"/>
    <property type="molecule type" value="Genomic_DNA"/>
</dbReference>
<accession>A0A1Z4KK17</accession>
<feature type="coiled-coil region" evidence="3">
    <location>
        <begin position="106"/>
        <end position="133"/>
    </location>
</feature>
<feature type="transmembrane region" description="Helical" evidence="4">
    <location>
        <begin position="12"/>
        <end position="33"/>
    </location>
</feature>